<dbReference type="Proteomes" id="UP000019484">
    <property type="component" value="Unassembled WGS sequence"/>
</dbReference>
<evidence type="ECO:0000256" key="1">
    <source>
        <dbReference type="ARBA" id="ARBA00011062"/>
    </source>
</evidence>
<evidence type="ECO:0000256" key="4">
    <source>
        <dbReference type="SAM" id="SignalP"/>
    </source>
</evidence>
<dbReference type="InterPro" id="IPR030048">
    <property type="entry name" value="SurE"/>
</dbReference>
<dbReference type="InterPro" id="IPR002828">
    <property type="entry name" value="SurE-like_Pase/nucleotidase"/>
</dbReference>
<keyword evidence="4" id="KW-0732">Signal</keyword>
<evidence type="ECO:0000259" key="5">
    <source>
        <dbReference type="Pfam" id="PF01975"/>
    </source>
</evidence>
<organism evidence="6 7">
    <name type="scientific">Capronia coronata CBS 617.96</name>
    <dbReference type="NCBI Taxonomy" id="1182541"/>
    <lineage>
        <taxon>Eukaryota</taxon>
        <taxon>Fungi</taxon>
        <taxon>Dikarya</taxon>
        <taxon>Ascomycota</taxon>
        <taxon>Pezizomycotina</taxon>
        <taxon>Eurotiomycetes</taxon>
        <taxon>Chaetothyriomycetidae</taxon>
        <taxon>Chaetothyriales</taxon>
        <taxon>Herpotrichiellaceae</taxon>
        <taxon>Capronia</taxon>
    </lineage>
</organism>
<keyword evidence="7" id="KW-1185">Reference proteome</keyword>
<dbReference type="GO" id="GO:0008252">
    <property type="term" value="F:nucleotidase activity"/>
    <property type="evidence" value="ECO:0007669"/>
    <property type="project" value="InterPro"/>
</dbReference>
<dbReference type="Gene3D" id="3.40.1210.10">
    <property type="entry name" value="Survival protein SurE-like phosphatase/nucleotidase"/>
    <property type="match status" value="1"/>
</dbReference>
<dbReference type="EMBL" id="AMWN01000005">
    <property type="protein sequence ID" value="EXJ86076.1"/>
    <property type="molecule type" value="Genomic_DNA"/>
</dbReference>
<dbReference type="InterPro" id="IPR036523">
    <property type="entry name" value="SurE-like_sf"/>
</dbReference>
<feature type="domain" description="Survival protein SurE-like phosphatase/nucleotidase" evidence="5">
    <location>
        <begin position="27"/>
        <end position="232"/>
    </location>
</feature>
<evidence type="ECO:0000313" key="7">
    <source>
        <dbReference type="Proteomes" id="UP000019484"/>
    </source>
</evidence>
<dbReference type="PANTHER" id="PTHR30457">
    <property type="entry name" value="5'-NUCLEOTIDASE SURE"/>
    <property type="match status" value="1"/>
</dbReference>
<comment type="similarity">
    <text evidence="1">Belongs to the SurE nucleotidase family.</text>
</comment>
<dbReference type="OrthoDB" id="4018688at2759"/>
<dbReference type="GeneID" id="19161313"/>
<feature type="signal peptide" evidence="4">
    <location>
        <begin position="1"/>
        <end position="24"/>
    </location>
</feature>
<evidence type="ECO:0000256" key="2">
    <source>
        <dbReference type="ARBA" id="ARBA00022723"/>
    </source>
</evidence>
<sequence>MRFSIPFATIVTLTLTLFVTRSSAISILLGNDDGFAAAQVREFYRLLKADGHQVVLVAPADNESGQGGRSVFTTSRNLTVASEFGLIPAGAPSLGRDPADPDVWYYNGTPAACTYVALDYVLPTFYDNRTVDLYLGGPNFGLNAGPFYYTLSGTIGGTYAAIGRNLPGIAFSGANSEQRSYTWINQTTVSGYPDPATIHAQLAVDIVTQLVGASKPGERLLPLGYGISVNAPFITSLTNDSCISPSFIQTRITGGAVTDRTVYNATTGTFGFANELTAAINTCINGDCALPGETDVVDSGCAVAVSVFSIDYDAPLGPAQAGVRQALAPLVGFEKAERGKGSKRSIMVKAREGLSSKCGPEPDPGSLFFASASAPASVSQFGARASEVMQSDCKYCANTDFFFM</sequence>
<gene>
    <name evidence="6" type="ORF">A1O1_06445</name>
</gene>
<dbReference type="RefSeq" id="XP_007725514.1">
    <property type="nucleotide sequence ID" value="XM_007727324.1"/>
</dbReference>
<proteinExistence type="inferred from homology"/>
<comment type="caution">
    <text evidence="6">The sequence shown here is derived from an EMBL/GenBank/DDBJ whole genome shotgun (WGS) entry which is preliminary data.</text>
</comment>
<evidence type="ECO:0000313" key="6">
    <source>
        <dbReference type="EMBL" id="EXJ86076.1"/>
    </source>
</evidence>
<evidence type="ECO:0000256" key="3">
    <source>
        <dbReference type="ARBA" id="ARBA00022801"/>
    </source>
</evidence>
<dbReference type="Pfam" id="PF01975">
    <property type="entry name" value="SurE"/>
    <property type="match status" value="1"/>
</dbReference>
<keyword evidence="3" id="KW-0378">Hydrolase</keyword>
<dbReference type="AlphaFoldDB" id="W9Y9Z9"/>
<dbReference type="STRING" id="1182541.W9Y9Z9"/>
<name>W9Y9Z9_9EURO</name>
<reference evidence="6 7" key="1">
    <citation type="submission" date="2013-03" db="EMBL/GenBank/DDBJ databases">
        <title>The Genome Sequence of Capronia coronata CBS 617.96.</title>
        <authorList>
            <consortium name="The Broad Institute Genomics Platform"/>
            <person name="Cuomo C."/>
            <person name="de Hoog S."/>
            <person name="Gorbushina A."/>
            <person name="Walker B."/>
            <person name="Young S.K."/>
            <person name="Zeng Q."/>
            <person name="Gargeya S."/>
            <person name="Fitzgerald M."/>
            <person name="Haas B."/>
            <person name="Abouelleil A."/>
            <person name="Allen A.W."/>
            <person name="Alvarado L."/>
            <person name="Arachchi H.M."/>
            <person name="Berlin A.M."/>
            <person name="Chapman S.B."/>
            <person name="Gainer-Dewar J."/>
            <person name="Goldberg J."/>
            <person name="Griggs A."/>
            <person name="Gujja S."/>
            <person name="Hansen M."/>
            <person name="Howarth C."/>
            <person name="Imamovic A."/>
            <person name="Ireland A."/>
            <person name="Larimer J."/>
            <person name="McCowan C."/>
            <person name="Murphy C."/>
            <person name="Pearson M."/>
            <person name="Poon T.W."/>
            <person name="Priest M."/>
            <person name="Roberts A."/>
            <person name="Saif S."/>
            <person name="Shea T."/>
            <person name="Sisk P."/>
            <person name="Sykes S."/>
            <person name="Wortman J."/>
            <person name="Nusbaum C."/>
            <person name="Birren B."/>
        </authorList>
    </citation>
    <scope>NUCLEOTIDE SEQUENCE [LARGE SCALE GENOMIC DNA]</scope>
    <source>
        <strain evidence="6 7">CBS 617.96</strain>
    </source>
</reference>
<accession>W9Y9Z9</accession>
<protein>
    <recommendedName>
        <fullName evidence="5">Survival protein SurE-like phosphatase/nucleotidase domain-containing protein</fullName>
    </recommendedName>
</protein>
<dbReference type="PANTHER" id="PTHR30457:SF0">
    <property type="entry name" value="PHOSPHATASE, PUTATIVE (AFU_ORTHOLOGUE AFUA_4G01070)-RELATED"/>
    <property type="match status" value="1"/>
</dbReference>
<dbReference type="HOGENOM" id="CLU_045192_0_0_1"/>
<keyword evidence="2" id="KW-0479">Metal-binding</keyword>
<dbReference type="eggNOG" id="ENOG502RXIE">
    <property type="taxonomic scope" value="Eukaryota"/>
</dbReference>
<dbReference type="GO" id="GO:0046872">
    <property type="term" value="F:metal ion binding"/>
    <property type="evidence" value="ECO:0007669"/>
    <property type="project" value="UniProtKB-KW"/>
</dbReference>
<feature type="chain" id="PRO_5004935000" description="Survival protein SurE-like phosphatase/nucleotidase domain-containing protein" evidence="4">
    <location>
        <begin position="25"/>
        <end position="404"/>
    </location>
</feature>
<dbReference type="SUPFAM" id="SSF64167">
    <property type="entry name" value="SurE-like"/>
    <property type="match status" value="1"/>
</dbReference>